<dbReference type="NCBIfam" id="TIGR00871">
    <property type="entry name" value="zwf"/>
    <property type="match status" value="1"/>
</dbReference>
<dbReference type="InterPro" id="IPR022675">
    <property type="entry name" value="G6P_DH_C"/>
</dbReference>
<dbReference type="InterPro" id="IPR019796">
    <property type="entry name" value="G6P_DH_AS"/>
</dbReference>
<evidence type="ECO:0000256" key="5">
    <source>
        <dbReference type="ARBA" id="ARBA00022526"/>
    </source>
</evidence>
<feature type="domain" description="Glucose-6-phosphate dehydrogenase C-terminal" evidence="11">
    <location>
        <begin position="206"/>
        <end position="480"/>
    </location>
</feature>
<evidence type="ECO:0000313" key="13">
    <source>
        <dbReference type="Proteomes" id="UP001295794"/>
    </source>
</evidence>
<dbReference type="PRINTS" id="PR00079">
    <property type="entry name" value="G6PDHDRGNASE"/>
</dbReference>
<dbReference type="GO" id="GO:0009051">
    <property type="term" value="P:pentose-phosphate shunt, oxidative branch"/>
    <property type="evidence" value="ECO:0007669"/>
    <property type="project" value="TreeGrafter"/>
</dbReference>
<evidence type="ECO:0000256" key="3">
    <source>
        <dbReference type="ARBA" id="ARBA00013019"/>
    </source>
</evidence>
<dbReference type="InterPro" id="IPR001282">
    <property type="entry name" value="G6P_DH"/>
</dbReference>
<evidence type="ECO:0000256" key="4">
    <source>
        <dbReference type="ARBA" id="ARBA00020444"/>
    </source>
</evidence>
<evidence type="ECO:0000259" key="11">
    <source>
        <dbReference type="Pfam" id="PF02781"/>
    </source>
</evidence>
<dbReference type="SUPFAM" id="SSF55347">
    <property type="entry name" value="Glyceraldehyde-3-phosphate dehydrogenase-like, C-terminal domain"/>
    <property type="match status" value="1"/>
</dbReference>
<sequence length="498" mass="56173">MSIPGAIPSMETSHEELKDNTIIVVLGASGDLAKKKTFPALFGLYRVGFLPRDVKIVGYARTKMDDAEYHKRLSSYFKNPNDDPEITKAAQEFKDLCTYVSGSYDDGEAFDALNAHLEEIESRYQSKPAHRLFYFALPPSVFVPVAKNLKEHCYASGINRVIVEKPFGKDLDSARELLGSLKKYWTEDETFRIDHYLGKEMVKNLLVLRFANVALGAAWDKNSISNVQITFKEPFGTEGRGGYFDEFGMIRDVLQNHLLQVLSVLTMERPVSFSAEDIRDEKVKVLRSIPPIAREDTLLGQYVAANGKPGYLDDETVPPNSVCPTFAATTLWIHNPRWEGVPFILKAGKALNEAKVEVRIQFKDVTQGIFKDIARNELVIRIQPSEAVYIKINAKTPGLYTRAIPTEMDLTYKRRFTETKIPEAYEALILDALKGDHSNFIFTPILHWIDGKDGARPRPSPYPYGSRGPKELDGFIEKFGFKRSVASYVWPVTSLANL</sequence>
<evidence type="ECO:0000256" key="7">
    <source>
        <dbReference type="ARBA" id="ARBA00023002"/>
    </source>
</evidence>
<reference evidence="12" key="1">
    <citation type="submission" date="2023-11" db="EMBL/GenBank/DDBJ databases">
        <authorList>
            <person name="De Vega J J."/>
            <person name="De Vega J J."/>
        </authorList>
    </citation>
    <scope>NUCLEOTIDE SEQUENCE</scope>
</reference>
<protein>
    <recommendedName>
        <fullName evidence="4 9">Glucose-6-phosphate 1-dehydrogenase</fullName>
        <ecNumber evidence="3 9">1.1.1.49</ecNumber>
    </recommendedName>
</protein>
<comment type="pathway">
    <text evidence="1 9">Carbohydrate degradation; pentose phosphate pathway; D-ribulose 5-phosphate from D-glucose 6-phosphate (oxidative stage): step 1/3.</text>
</comment>
<evidence type="ECO:0000256" key="9">
    <source>
        <dbReference type="RuleBase" id="RU362120"/>
    </source>
</evidence>
<evidence type="ECO:0000259" key="10">
    <source>
        <dbReference type="Pfam" id="PF00479"/>
    </source>
</evidence>
<dbReference type="SUPFAM" id="SSF51735">
    <property type="entry name" value="NAD(P)-binding Rossmann-fold domains"/>
    <property type="match status" value="1"/>
</dbReference>
<accession>A0AAD2HIL5</accession>
<comment type="caution">
    <text evidence="12">The sequence shown here is derived from an EMBL/GenBank/DDBJ whole genome shotgun (WGS) entry which is preliminary data.</text>
</comment>
<evidence type="ECO:0000256" key="2">
    <source>
        <dbReference type="ARBA" id="ARBA00009975"/>
    </source>
</evidence>
<dbReference type="PANTHER" id="PTHR23429:SF0">
    <property type="entry name" value="GLUCOSE-6-PHOSPHATE 1-DEHYDROGENASE"/>
    <property type="match status" value="1"/>
</dbReference>
<keyword evidence="13" id="KW-1185">Reference proteome</keyword>
<keyword evidence="5 9" id="KW-0313">Glucose metabolism</keyword>
<keyword evidence="8 9" id="KW-0119">Carbohydrate metabolism</keyword>
<comment type="function">
    <text evidence="9">Catalyzes the rate-limiting step of the oxidative pentose-phosphate pathway, which represents a route for the dissimilation of carbohydrates besides glycolysis.</text>
</comment>
<dbReference type="Proteomes" id="UP001295794">
    <property type="component" value="Unassembled WGS sequence"/>
</dbReference>
<dbReference type="EMBL" id="CAVNYO010000405">
    <property type="protein sequence ID" value="CAK5275611.1"/>
    <property type="molecule type" value="Genomic_DNA"/>
</dbReference>
<organism evidence="12 13">
    <name type="scientific">Mycena citricolor</name>
    <dbReference type="NCBI Taxonomy" id="2018698"/>
    <lineage>
        <taxon>Eukaryota</taxon>
        <taxon>Fungi</taxon>
        <taxon>Dikarya</taxon>
        <taxon>Basidiomycota</taxon>
        <taxon>Agaricomycotina</taxon>
        <taxon>Agaricomycetes</taxon>
        <taxon>Agaricomycetidae</taxon>
        <taxon>Agaricales</taxon>
        <taxon>Marasmiineae</taxon>
        <taxon>Mycenaceae</taxon>
        <taxon>Mycena</taxon>
    </lineage>
</organism>
<dbReference type="Pfam" id="PF00479">
    <property type="entry name" value="G6PD_N"/>
    <property type="match status" value="1"/>
</dbReference>
<proteinExistence type="inferred from homology"/>
<evidence type="ECO:0000313" key="12">
    <source>
        <dbReference type="EMBL" id="CAK5275611.1"/>
    </source>
</evidence>
<dbReference type="GO" id="GO:0006006">
    <property type="term" value="P:glucose metabolic process"/>
    <property type="evidence" value="ECO:0007669"/>
    <property type="project" value="UniProtKB-KW"/>
</dbReference>
<dbReference type="EC" id="1.1.1.49" evidence="3 9"/>
<comment type="similarity">
    <text evidence="2 9">Belongs to the glucose-6-phosphate dehydrogenase family.</text>
</comment>
<feature type="domain" description="Glucose-6-phosphate dehydrogenase NAD-binding" evidence="10">
    <location>
        <begin position="24"/>
        <end position="204"/>
    </location>
</feature>
<dbReference type="HAMAP" id="MF_00966">
    <property type="entry name" value="G6PD"/>
    <property type="match status" value="1"/>
</dbReference>
<dbReference type="Gene3D" id="3.40.50.720">
    <property type="entry name" value="NAD(P)-binding Rossmann-like Domain"/>
    <property type="match status" value="1"/>
</dbReference>
<keyword evidence="6 9" id="KW-0521">NADP</keyword>
<dbReference type="PROSITE" id="PS00069">
    <property type="entry name" value="G6P_DEHYDROGENASE"/>
    <property type="match status" value="1"/>
</dbReference>
<dbReference type="Pfam" id="PF02781">
    <property type="entry name" value="G6PD_C"/>
    <property type="match status" value="1"/>
</dbReference>
<evidence type="ECO:0000256" key="6">
    <source>
        <dbReference type="ARBA" id="ARBA00022857"/>
    </source>
</evidence>
<evidence type="ECO:0000256" key="8">
    <source>
        <dbReference type="ARBA" id="ARBA00023277"/>
    </source>
</evidence>
<dbReference type="PANTHER" id="PTHR23429">
    <property type="entry name" value="GLUCOSE-6-PHOSPHATE 1-DEHYDROGENASE G6PD"/>
    <property type="match status" value="1"/>
</dbReference>
<keyword evidence="7 9" id="KW-0560">Oxidoreductase</keyword>
<name>A0AAD2HIL5_9AGAR</name>
<dbReference type="GO" id="GO:0004345">
    <property type="term" value="F:glucose-6-phosphate dehydrogenase activity"/>
    <property type="evidence" value="ECO:0007669"/>
    <property type="project" value="UniProtKB-EC"/>
</dbReference>
<gene>
    <name evidence="12" type="ORF">MYCIT1_LOCUS23497</name>
</gene>
<comment type="catalytic activity">
    <reaction evidence="9">
        <text>D-glucose 6-phosphate + NADP(+) = 6-phospho-D-glucono-1,5-lactone + NADPH + H(+)</text>
        <dbReference type="Rhea" id="RHEA:15841"/>
        <dbReference type="ChEBI" id="CHEBI:15378"/>
        <dbReference type="ChEBI" id="CHEBI:57783"/>
        <dbReference type="ChEBI" id="CHEBI:57955"/>
        <dbReference type="ChEBI" id="CHEBI:58349"/>
        <dbReference type="ChEBI" id="CHEBI:61548"/>
        <dbReference type="EC" id="1.1.1.49"/>
    </reaction>
</comment>
<dbReference type="InterPro" id="IPR022674">
    <property type="entry name" value="G6P_DH_NAD-bd"/>
</dbReference>
<dbReference type="GO" id="GO:0005829">
    <property type="term" value="C:cytosol"/>
    <property type="evidence" value="ECO:0007669"/>
    <property type="project" value="TreeGrafter"/>
</dbReference>
<dbReference type="GO" id="GO:0050661">
    <property type="term" value="F:NADP binding"/>
    <property type="evidence" value="ECO:0007669"/>
    <property type="project" value="InterPro"/>
</dbReference>
<dbReference type="PIRSF" id="PIRSF000110">
    <property type="entry name" value="G6PD"/>
    <property type="match status" value="1"/>
</dbReference>
<dbReference type="Gene3D" id="3.30.360.10">
    <property type="entry name" value="Dihydrodipicolinate Reductase, domain 2"/>
    <property type="match status" value="1"/>
</dbReference>
<evidence type="ECO:0000256" key="1">
    <source>
        <dbReference type="ARBA" id="ARBA00004937"/>
    </source>
</evidence>
<dbReference type="AlphaFoldDB" id="A0AAD2HIL5"/>
<dbReference type="InterPro" id="IPR036291">
    <property type="entry name" value="NAD(P)-bd_dom_sf"/>
</dbReference>